<evidence type="ECO:0000313" key="2">
    <source>
        <dbReference type="Proteomes" id="UP000693970"/>
    </source>
</evidence>
<dbReference type="Proteomes" id="UP000693970">
    <property type="component" value="Unassembled WGS sequence"/>
</dbReference>
<accession>A0A9K3PVP1</accession>
<protein>
    <submittedName>
        <fullName evidence="1">Uncharacterized protein</fullName>
    </submittedName>
</protein>
<comment type="caution">
    <text evidence="1">The sequence shown here is derived from an EMBL/GenBank/DDBJ whole genome shotgun (WGS) entry which is preliminary data.</text>
</comment>
<proteinExistence type="predicted"/>
<dbReference type="EMBL" id="JAGRRH010000013">
    <property type="protein sequence ID" value="KAG7361121.1"/>
    <property type="molecule type" value="Genomic_DNA"/>
</dbReference>
<evidence type="ECO:0000313" key="1">
    <source>
        <dbReference type="EMBL" id="KAG7361121.1"/>
    </source>
</evidence>
<dbReference type="AlphaFoldDB" id="A0A9K3PVP1"/>
<keyword evidence="2" id="KW-1185">Reference proteome</keyword>
<gene>
    <name evidence="1" type="ORF">IV203_036221</name>
</gene>
<organism evidence="1 2">
    <name type="scientific">Nitzschia inconspicua</name>
    <dbReference type="NCBI Taxonomy" id="303405"/>
    <lineage>
        <taxon>Eukaryota</taxon>
        <taxon>Sar</taxon>
        <taxon>Stramenopiles</taxon>
        <taxon>Ochrophyta</taxon>
        <taxon>Bacillariophyta</taxon>
        <taxon>Bacillariophyceae</taxon>
        <taxon>Bacillariophycidae</taxon>
        <taxon>Bacillariales</taxon>
        <taxon>Bacillariaceae</taxon>
        <taxon>Nitzschia</taxon>
    </lineage>
</organism>
<reference evidence="1" key="2">
    <citation type="submission" date="2021-04" db="EMBL/GenBank/DDBJ databases">
        <authorList>
            <person name="Podell S."/>
        </authorList>
    </citation>
    <scope>NUCLEOTIDE SEQUENCE</scope>
    <source>
        <strain evidence="1">Hildebrandi</strain>
    </source>
</reference>
<name>A0A9K3PVP1_9STRA</name>
<reference evidence="1" key="1">
    <citation type="journal article" date="2021" name="Sci. Rep.">
        <title>Diploid genomic architecture of Nitzschia inconspicua, an elite biomass production diatom.</title>
        <authorList>
            <person name="Oliver A."/>
            <person name="Podell S."/>
            <person name="Pinowska A."/>
            <person name="Traller J.C."/>
            <person name="Smith S.R."/>
            <person name="McClure R."/>
            <person name="Beliaev A."/>
            <person name="Bohutskyi P."/>
            <person name="Hill E.A."/>
            <person name="Rabines A."/>
            <person name="Zheng H."/>
            <person name="Allen L.Z."/>
            <person name="Kuo A."/>
            <person name="Grigoriev I.V."/>
            <person name="Allen A.E."/>
            <person name="Hazlebeck D."/>
            <person name="Allen E.E."/>
        </authorList>
    </citation>
    <scope>NUCLEOTIDE SEQUENCE</scope>
    <source>
        <strain evidence="1">Hildebrandi</strain>
    </source>
</reference>
<sequence length="141" mass="15105">MVVSQPERILPVVALLFSTVFPVPRQWLCANLRGSSPSMAPPPTPLSSPASTLATGRETLFPTAGTIAPHHRPSRRTYATGYNATTRALPHSVRSGALPSRPCLPPPPPAVVIPAPDTREGHHILTRWLHFPSGANPTHPL</sequence>